<gene>
    <name evidence="1" type="ORF">Cenrod_1304</name>
</gene>
<dbReference type="AlphaFoldDB" id="U5NB53"/>
<evidence type="ECO:0000313" key="1">
    <source>
        <dbReference type="EMBL" id="AGX87394.1"/>
    </source>
</evidence>
<accession>U5NB53</accession>
<dbReference type="STRING" id="946483.Cenrod_1304"/>
<organism evidence="1 2">
    <name type="scientific">Candidatus Symbiobacter mobilis CR</name>
    <dbReference type="NCBI Taxonomy" id="946483"/>
    <lineage>
        <taxon>Bacteria</taxon>
        <taxon>Pseudomonadati</taxon>
        <taxon>Pseudomonadota</taxon>
        <taxon>Betaproteobacteria</taxon>
        <taxon>Burkholderiales</taxon>
        <taxon>Comamonadaceae</taxon>
    </lineage>
</organism>
<sequence length="263" mass="28120">MLDAELHQASGLWGLARPLTTRCTAIVRHSNPEPHEWPLLWSLCQAWRDMGLDVLVLDGLSVESPDNPGLEQLLHDRHLPPNAAPGDGWVVLPAQTGIATISEVGMSLDGLGSLLGDYGVVALYTDIATWPKTFTACGLSPLVPLHAHSTSTVHAYLAVKHLLVQAQLRPTIANIAPIVAPVAHAASRLTDASLSAMNAVAPTEAALRNLQRCSREFLGFEPDALTVRLPAHGDCSRDDVLRLALLMLENSVELGSAHAALLH</sequence>
<dbReference type="OrthoDB" id="8912320at2"/>
<keyword evidence="2" id="KW-1185">Reference proteome</keyword>
<dbReference type="RefSeq" id="WP_022772565.1">
    <property type="nucleotide sequence ID" value="NC_022576.1"/>
</dbReference>
<dbReference type="PATRIC" id="fig|946483.4.peg.1311"/>
<reference evidence="1 2" key="1">
    <citation type="journal article" date="2013" name="Genome Biol.">
        <title>Genomic analysis reveals key aspects of prokaryotic symbiosis in the phototrophic consortium "Chlorochromatium aggregatum".</title>
        <authorList>
            <person name="Liu Z."/>
            <person name="Muller J."/>
            <person name="Li T."/>
            <person name="Alvey R.M."/>
            <person name="Vogl K."/>
            <person name="Frigaard N.U."/>
            <person name="Rockwell N.C."/>
            <person name="Boyd E.S."/>
            <person name="Tomsho L.P."/>
            <person name="Schuster S.C."/>
            <person name="Henke P."/>
            <person name="Rohde M."/>
            <person name="Overmann J."/>
            <person name="Bryant D.A."/>
        </authorList>
    </citation>
    <scope>NUCLEOTIDE SEQUENCE [LARGE SCALE GENOMIC DNA]</scope>
    <source>
        <strain evidence="1">CR</strain>
    </source>
</reference>
<evidence type="ECO:0000313" key="2">
    <source>
        <dbReference type="Proteomes" id="UP000017184"/>
    </source>
</evidence>
<dbReference type="KEGG" id="cbx:Cenrod_1304"/>
<dbReference type="HOGENOM" id="CLU_1048177_0_0_4"/>
<dbReference type="eggNOG" id="ENOG503332S">
    <property type="taxonomic scope" value="Bacteria"/>
</dbReference>
<dbReference type="EMBL" id="CP004885">
    <property type="protein sequence ID" value="AGX87394.1"/>
    <property type="molecule type" value="Genomic_DNA"/>
</dbReference>
<proteinExistence type="predicted"/>
<protein>
    <submittedName>
        <fullName evidence="1">Uncharacterized protein</fullName>
    </submittedName>
</protein>
<name>U5NB53_9BURK</name>
<dbReference type="Proteomes" id="UP000017184">
    <property type="component" value="Chromosome"/>
</dbReference>